<feature type="compositionally biased region" description="Polar residues" evidence="1">
    <location>
        <begin position="427"/>
        <end position="454"/>
    </location>
</feature>
<dbReference type="Proteomes" id="UP000504637">
    <property type="component" value="Unplaced"/>
</dbReference>
<feature type="compositionally biased region" description="Basic and acidic residues" evidence="1">
    <location>
        <begin position="52"/>
        <end position="64"/>
    </location>
</feature>
<reference evidence="3" key="1">
    <citation type="submission" date="2020-01" db="EMBL/GenBank/DDBJ databases">
        <authorList>
            <consortium name="DOE Joint Genome Institute"/>
            <person name="Haridas S."/>
            <person name="Albert R."/>
            <person name="Binder M."/>
            <person name="Bloem J."/>
            <person name="Labutti K."/>
            <person name="Salamov A."/>
            <person name="Andreopoulos B."/>
            <person name="Baker S.E."/>
            <person name="Barry K."/>
            <person name="Bills G."/>
            <person name="Bluhm B.H."/>
            <person name="Cannon C."/>
            <person name="Castanera R."/>
            <person name="Culley D.E."/>
            <person name="Daum C."/>
            <person name="Ezra D."/>
            <person name="Gonzalez J.B."/>
            <person name="Henrissat B."/>
            <person name="Kuo A."/>
            <person name="Liang C."/>
            <person name="Lipzen A."/>
            <person name="Lutzoni F."/>
            <person name="Magnuson J."/>
            <person name="Mondo S."/>
            <person name="Nolan M."/>
            <person name="Ohm R."/>
            <person name="Pangilinan J."/>
            <person name="Park H.-J."/>
            <person name="Ramirez L."/>
            <person name="Alfaro M."/>
            <person name="Sun H."/>
            <person name="Tritt A."/>
            <person name="Yoshinaga Y."/>
            <person name="Zwiers L.-H."/>
            <person name="Turgeon B.G."/>
            <person name="Goodwin S.B."/>
            <person name="Spatafora J.W."/>
            <person name="Crous P.W."/>
            <person name="Grigoriev I.V."/>
        </authorList>
    </citation>
    <scope>NUCLEOTIDE SEQUENCE</scope>
    <source>
        <strain evidence="3">CBS 342.82</strain>
    </source>
</reference>
<feature type="compositionally biased region" description="Basic and acidic residues" evidence="1">
    <location>
        <begin position="199"/>
        <end position="211"/>
    </location>
</feature>
<protein>
    <recommendedName>
        <fullName evidence="4">TeaA receptor TeaR</fullName>
    </recommendedName>
</protein>
<evidence type="ECO:0008006" key="4">
    <source>
        <dbReference type="Google" id="ProtNLM"/>
    </source>
</evidence>
<reference evidence="3" key="2">
    <citation type="submission" date="2020-04" db="EMBL/GenBank/DDBJ databases">
        <authorList>
            <consortium name="NCBI Genome Project"/>
        </authorList>
    </citation>
    <scope>NUCLEOTIDE SEQUENCE</scope>
    <source>
        <strain evidence="3">CBS 342.82</strain>
    </source>
</reference>
<reference evidence="3" key="3">
    <citation type="submission" date="2025-08" db="UniProtKB">
        <authorList>
            <consortium name="RefSeq"/>
        </authorList>
    </citation>
    <scope>IDENTIFICATION</scope>
    <source>
        <strain evidence="3">CBS 342.82</strain>
    </source>
</reference>
<keyword evidence="2" id="KW-1185">Reference proteome</keyword>
<proteinExistence type="predicted"/>
<dbReference type="OrthoDB" id="10249311at2759"/>
<dbReference type="GeneID" id="54360559"/>
<evidence type="ECO:0000313" key="3">
    <source>
        <dbReference type="RefSeq" id="XP_033464179.1"/>
    </source>
</evidence>
<name>A0A6J3MGZ9_9PEZI</name>
<accession>A0A6J3MGZ9</accession>
<sequence>MTTVGGPWSYAVPLNESRESADISRTASPNQRAYGITYEPQPPAGRVQPRRSVADLHSESETSKARGVSMRGGHASTASRKPSRSTLRDGAKRDRSQKPEGRVDDSAWIHRDKLAQIEIQEMQEAGIPVRPRRSMSADPEGRSRRTSRSMSRTGRHASESHDGNEVGRDGDYAAAYPGTEELERSRISSIPSAVEDDYATQHEEPSADARLPDSTTEAPFQRQHVMRPSTSRIPIAATTAGGTGRESPNDTRTAGAWSGKWDELRKEKGRSNSASSHVLLDDLDTGCATPLDPLDAKAKSDQSPPKPRTAKKVSPNGRQTSAATRPGSSHKPGARAVSAKRPGSSQRLSASYPEGEAPWISSMYKPDPRLPPDQQMLPTHAKRMMQEMWEKEGKTGTVYDRDFNLLNDQELPGPKPSAAPVSDQDHQNQPPHGSNAAVNGQTTSPASADINSWPLTPKSDVRSEDGNARPSTSGGYRITPSIPNMPVIERPLGSPTNANPNPVPRIQDLPEKDEAQPKKGCCCVMM</sequence>
<evidence type="ECO:0000313" key="2">
    <source>
        <dbReference type="Proteomes" id="UP000504637"/>
    </source>
</evidence>
<feature type="compositionally biased region" description="Basic and acidic residues" evidence="1">
    <location>
        <begin position="260"/>
        <end position="270"/>
    </location>
</feature>
<feature type="region of interest" description="Disordered" evidence="1">
    <location>
        <begin position="1"/>
        <end position="521"/>
    </location>
</feature>
<gene>
    <name evidence="3" type="ORF">K489DRAFT_366332</name>
</gene>
<feature type="compositionally biased region" description="Polar residues" evidence="1">
    <location>
        <begin position="316"/>
        <end position="327"/>
    </location>
</feature>
<organism evidence="3">
    <name type="scientific">Dissoconium aciculare CBS 342.82</name>
    <dbReference type="NCBI Taxonomy" id="1314786"/>
    <lineage>
        <taxon>Eukaryota</taxon>
        <taxon>Fungi</taxon>
        <taxon>Dikarya</taxon>
        <taxon>Ascomycota</taxon>
        <taxon>Pezizomycotina</taxon>
        <taxon>Dothideomycetes</taxon>
        <taxon>Dothideomycetidae</taxon>
        <taxon>Mycosphaerellales</taxon>
        <taxon>Dissoconiaceae</taxon>
        <taxon>Dissoconium</taxon>
    </lineage>
</organism>
<dbReference type="RefSeq" id="XP_033464179.1">
    <property type="nucleotide sequence ID" value="XM_033602759.1"/>
</dbReference>
<dbReference type="AlphaFoldDB" id="A0A6J3MGZ9"/>
<evidence type="ECO:0000256" key="1">
    <source>
        <dbReference type="SAM" id="MobiDB-lite"/>
    </source>
</evidence>
<feature type="compositionally biased region" description="Basic and acidic residues" evidence="1">
    <location>
        <begin position="508"/>
        <end position="517"/>
    </location>
</feature>
<feature type="compositionally biased region" description="Basic and acidic residues" evidence="1">
    <location>
        <begin position="86"/>
        <end position="115"/>
    </location>
</feature>
<feature type="compositionally biased region" description="Basic and acidic residues" evidence="1">
    <location>
        <begin position="156"/>
        <end position="171"/>
    </location>
</feature>
<feature type="compositionally biased region" description="Basic and acidic residues" evidence="1">
    <location>
        <begin position="384"/>
        <end position="403"/>
    </location>
</feature>